<protein>
    <recommendedName>
        <fullName evidence="4">Signal peptidase I</fullName>
    </recommendedName>
</protein>
<dbReference type="Gene3D" id="2.10.109.10">
    <property type="entry name" value="Umud Fragment, subunit A"/>
    <property type="match status" value="1"/>
</dbReference>
<sequence length="540" mass="60398">MLKSSFYILKLYYLIFLGISLANLLVNGIRVSSSFQIMATLLFVLLMAFTDVLWHFYNHRGTCTCRTLVIDVILDTLVLPRFYEIWRKERGIIISHEGSGEVINKANLVFLVGVGLGVFSFCMFVLLSAYYYHSLPSTGGGASLPINASHVGSFIRQILFHNLLILVDIVLGGFTGMFLTLKVLYTNGLSAGVITSLTLSGRGNVVLPHGILELFALAISTGTSALVFSTLWISFVWKYEDRDTYIGLLMRLLLRIGVSFALSVFMILIAANVEYSNILFLLGKVAKPSAWYAWVYVGDGLLLIASLLTLIDAFLFERLYAPSLFDRFFFPFLFMFSILNAPAPLDRMAKLMIFGSLMTSIYVLSRQIVESVVTYLLRPRPVPGSDFILTLVQGTSMNPTIFEGDVVVISRKVPGKLEPGMILDVRIPLRYMSRARNFIHRLVWTDGRAIQTKGDNLRHLDPKMPVRNVEGVAVAVLRESNGGFQVEPLVDDPKIPREVVKIAGDMIRRHRAFRTRTRLVGIYLPLFVTGVVSIVLLALN</sequence>
<keyword evidence="1" id="KW-0812">Transmembrane</keyword>
<evidence type="ECO:0008006" key="4">
    <source>
        <dbReference type="Google" id="ProtNLM"/>
    </source>
</evidence>
<keyword evidence="3" id="KW-1185">Reference proteome</keyword>
<reference evidence="2 3" key="1">
    <citation type="submission" date="2016-03" db="EMBL/GenBank/DDBJ databases">
        <title>Complete genome sequence of Thermococcus gorgonarius.</title>
        <authorList>
            <person name="Oger P.M."/>
        </authorList>
    </citation>
    <scope>NUCLEOTIDE SEQUENCE [LARGE SCALE GENOMIC DNA]</scope>
    <source>
        <strain evidence="2 3">W-12</strain>
    </source>
</reference>
<name>A0A2Z2MFN4_THEGO</name>
<feature type="transmembrane region" description="Helical" evidence="1">
    <location>
        <begin position="519"/>
        <end position="539"/>
    </location>
</feature>
<accession>A0A2Z2MFN4</accession>
<dbReference type="KEGG" id="tgg:A3K92_07095"/>
<feature type="transmembrane region" description="Helical" evidence="1">
    <location>
        <begin position="12"/>
        <end position="29"/>
    </location>
</feature>
<keyword evidence="1" id="KW-1133">Transmembrane helix</keyword>
<feature type="transmembrane region" description="Helical" evidence="1">
    <location>
        <begin position="249"/>
        <end position="271"/>
    </location>
</feature>
<keyword evidence="1" id="KW-0472">Membrane</keyword>
<feature type="transmembrane region" description="Helical" evidence="1">
    <location>
        <begin position="35"/>
        <end position="57"/>
    </location>
</feature>
<dbReference type="RefSeq" id="WP_088885599.1">
    <property type="nucleotide sequence ID" value="NZ_CP014855.1"/>
</dbReference>
<dbReference type="OrthoDB" id="383981at2157"/>
<feature type="transmembrane region" description="Helical" evidence="1">
    <location>
        <begin position="214"/>
        <end position="237"/>
    </location>
</feature>
<dbReference type="InterPro" id="IPR036286">
    <property type="entry name" value="LexA/Signal_pep-like_sf"/>
</dbReference>
<evidence type="ECO:0000313" key="3">
    <source>
        <dbReference type="Proteomes" id="UP000250134"/>
    </source>
</evidence>
<evidence type="ECO:0000256" key="1">
    <source>
        <dbReference type="SAM" id="Phobius"/>
    </source>
</evidence>
<dbReference type="GeneID" id="33332307"/>
<evidence type="ECO:0000313" key="2">
    <source>
        <dbReference type="EMBL" id="ASJ01261.1"/>
    </source>
</evidence>
<dbReference type="EMBL" id="CP014855">
    <property type="protein sequence ID" value="ASJ01261.1"/>
    <property type="molecule type" value="Genomic_DNA"/>
</dbReference>
<dbReference type="AlphaFoldDB" id="A0A2Z2MFN4"/>
<feature type="transmembrane region" description="Helical" evidence="1">
    <location>
        <begin position="291"/>
        <end position="316"/>
    </location>
</feature>
<feature type="transmembrane region" description="Helical" evidence="1">
    <location>
        <begin position="328"/>
        <end position="345"/>
    </location>
</feature>
<dbReference type="Proteomes" id="UP000250134">
    <property type="component" value="Chromosome"/>
</dbReference>
<dbReference type="SUPFAM" id="SSF51306">
    <property type="entry name" value="LexA/Signal peptidase"/>
    <property type="match status" value="1"/>
</dbReference>
<gene>
    <name evidence="2" type="ORF">A3K92_07095</name>
</gene>
<proteinExistence type="predicted"/>
<feature type="transmembrane region" description="Helical" evidence="1">
    <location>
        <begin position="108"/>
        <end position="133"/>
    </location>
</feature>
<organism evidence="2 3">
    <name type="scientific">Thermococcus gorgonarius</name>
    <dbReference type="NCBI Taxonomy" id="71997"/>
    <lineage>
        <taxon>Archaea</taxon>
        <taxon>Methanobacteriati</taxon>
        <taxon>Methanobacteriota</taxon>
        <taxon>Thermococci</taxon>
        <taxon>Thermococcales</taxon>
        <taxon>Thermococcaceae</taxon>
        <taxon>Thermococcus</taxon>
    </lineage>
</organism>
<dbReference type="CDD" id="cd06462">
    <property type="entry name" value="Peptidase_S24_S26"/>
    <property type="match status" value="1"/>
</dbReference>